<reference evidence="4" key="2">
    <citation type="journal article" date="2018" name="Genome Biol.">
        <title>SKESA: strategic k-mer extension for scrupulous assemblies.</title>
        <authorList>
            <person name="Souvorov A."/>
            <person name="Agarwala R."/>
            <person name="Lipman D.J."/>
        </authorList>
    </citation>
    <scope>NUCLEOTIDE SEQUENCE</scope>
    <source>
        <strain evidence="4">Salmonella enterica</strain>
    </source>
</reference>
<accession>A0A077W6N2</accession>
<geneLocation type="plasmid" evidence="1">
    <name>pIMP4-SEM1</name>
</geneLocation>
<organism evidence="4">
    <name type="scientific">Salmonella typhimurium</name>
    <dbReference type="NCBI Taxonomy" id="90371"/>
    <lineage>
        <taxon>Bacteria</taxon>
        <taxon>Pseudomonadati</taxon>
        <taxon>Pseudomonadota</taxon>
        <taxon>Gammaproteobacteria</taxon>
        <taxon>Enterobacterales</taxon>
        <taxon>Enterobacteriaceae</taxon>
        <taxon>Salmonella</taxon>
    </lineage>
</organism>
<keyword evidence="1" id="KW-0614">Plasmid</keyword>
<reference evidence="1" key="1">
    <citation type="journal article" date="2016" name="Sci. Rep.">
        <title>Isolation and plasmid characterization of carbapenemase (IMP-4) producing Salmonella enterica Typhimurium from cats.</title>
        <authorList>
            <person name="Abraham S."/>
            <person name="O'Dea M."/>
            <person name="Trott D.J."/>
            <person name="Abraham R.J."/>
            <person name="Hughes D."/>
            <person name="Pang S."/>
            <person name="McKew G."/>
            <person name="Cheong E.Y."/>
            <person name="Merlino J."/>
            <person name="Saputra S."/>
            <person name="Malik R."/>
            <person name="Gottlieb T."/>
        </authorList>
    </citation>
    <scope>NUCLEOTIDE SEQUENCE</scope>
    <source>
        <strain evidence="1">MU1</strain>
        <plasmid evidence="1">pIMP4-SEM1</plasmid>
    </source>
</reference>
<evidence type="ECO:0000313" key="1">
    <source>
        <dbReference type="EMBL" id="APA22952.1"/>
    </source>
</evidence>
<sequence>MTKEMFLRILNEAQARVDNDSLPLDVRIRSRTTVNDCVIRADKEGWPIEYKQKVWVDAVSGCYL</sequence>
<gene>
    <name evidence="3" type="ORF">A3V89_18125</name>
    <name evidence="2" type="ORF">ELS01_20095</name>
    <name evidence="4" type="ORF">GJE27_26065</name>
</gene>
<evidence type="ECO:0000313" key="2">
    <source>
        <dbReference type="EMBL" id="ECA5342686.1"/>
    </source>
</evidence>
<reference evidence="4" key="4">
    <citation type="submission" date="2019-06" db="EMBL/GenBank/DDBJ databases">
        <authorList>
            <consortium name="NCBI Pathogen Detection Project"/>
        </authorList>
    </citation>
    <scope>NUCLEOTIDE SEQUENCE</scope>
    <source>
        <strain evidence="4">Salmonella enterica</strain>
    </source>
</reference>
<dbReference type="EMBL" id="KX810825">
    <property type="protein sequence ID" value="APA22952.1"/>
    <property type="molecule type" value="Genomic_DNA"/>
</dbReference>
<dbReference type="EMBL" id="AAHUQY010000021">
    <property type="protein sequence ID" value="ECA5342686.1"/>
    <property type="molecule type" value="Genomic_DNA"/>
</dbReference>
<reference evidence="3" key="3">
    <citation type="submission" date="2018-07" db="EMBL/GenBank/DDBJ databases">
        <authorList>
            <person name="Ashton P.M."/>
            <person name="Dallman T."/>
            <person name="Nair S."/>
            <person name="De Pinna E."/>
            <person name="Peters T."/>
            <person name="Grant K."/>
        </authorList>
    </citation>
    <scope>NUCLEOTIDE SEQUENCE</scope>
    <source>
        <strain evidence="3">116039</strain>
        <strain evidence="2">582921</strain>
    </source>
</reference>
<dbReference type="EMBL" id="AALLDS010000027">
    <property type="protein sequence ID" value="EDA7614681.1"/>
    <property type="molecule type" value="Genomic_DNA"/>
</dbReference>
<evidence type="ECO:0000313" key="3">
    <source>
        <dbReference type="EMBL" id="EDA7614681.1"/>
    </source>
</evidence>
<evidence type="ECO:0000313" key="4">
    <source>
        <dbReference type="EMBL" id="HAB3533231.1"/>
    </source>
</evidence>
<dbReference type="EMBL" id="DAAGLI010000056">
    <property type="protein sequence ID" value="HAB3533231.1"/>
    <property type="molecule type" value="Genomic_DNA"/>
</dbReference>
<dbReference type="RefSeq" id="WP_000159617.1">
    <property type="nucleotide sequence ID" value="NC_024983.1"/>
</dbReference>
<protein>
    <submittedName>
        <fullName evidence="4">Uncharacterized protein</fullName>
    </submittedName>
</protein>
<name>A0A077W6N2_SALTM</name>
<dbReference type="AlphaFoldDB" id="A0A077W6N2"/>
<proteinExistence type="predicted"/>